<proteinExistence type="predicted"/>
<feature type="region of interest" description="Disordered" evidence="1">
    <location>
        <begin position="152"/>
        <end position="177"/>
    </location>
</feature>
<protein>
    <submittedName>
        <fullName evidence="2">Uncharacterized protein</fullName>
    </submittedName>
</protein>
<evidence type="ECO:0000313" key="2">
    <source>
        <dbReference type="EMBL" id="CDW37679.1"/>
    </source>
</evidence>
<organism evidence="2">
    <name type="scientific">Lepeophtheirus salmonis</name>
    <name type="common">Salmon louse</name>
    <name type="synonym">Caligus salmonis</name>
    <dbReference type="NCBI Taxonomy" id="72036"/>
    <lineage>
        <taxon>Eukaryota</taxon>
        <taxon>Metazoa</taxon>
        <taxon>Ecdysozoa</taxon>
        <taxon>Arthropoda</taxon>
        <taxon>Crustacea</taxon>
        <taxon>Multicrustacea</taxon>
        <taxon>Hexanauplia</taxon>
        <taxon>Copepoda</taxon>
        <taxon>Siphonostomatoida</taxon>
        <taxon>Caligidae</taxon>
        <taxon>Lepeophtheirus</taxon>
    </lineage>
</organism>
<name>A0A0K2UHE3_LEPSM</name>
<evidence type="ECO:0000256" key="1">
    <source>
        <dbReference type="SAM" id="MobiDB-lite"/>
    </source>
</evidence>
<reference evidence="2" key="1">
    <citation type="submission" date="2014-05" db="EMBL/GenBank/DDBJ databases">
        <authorList>
            <person name="Chronopoulou M."/>
        </authorList>
    </citation>
    <scope>NUCLEOTIDE SEQUENCE</scope>
    <source>
        <tissue evidence="2">Whole organism</tissue>
    </source>
</reference>
<feature type="compositionally biased region" description="Polar residues" evidence="1">
    <location>
        <begin position="165"/>
        <end position="177"/>
    </location>
</feature>
<dbReference type="EMBL" id="HACA01020318">
    <property type="protein sequence ID" value="CDW37679.1"/>
    <property type="molecule type" value="Transcribed_RNA"/>
</dbReference>
<accession>A0A0K2UHE3</accession>
<dbReference type="AlphaFoldDB" id="A0A0K2UHE3"/>
<sequence>MYPAPRYCKSISTLTRVPTSNTCNTCNTCNTRITLHSGKGNKLAQRSLETLFHILHIGTQHRRTQQHIPGNHILPAPLTHLQRAGHAPIRRKAATPIQPTRPRTAQQQVVRGVPHTTAREHHLQSRLNKQRKHINSSTGHAHHPLYLLRSQKGSRPHTSRLHILPNTSFTPLSQQPP</sequence>